<dbReference type="PANTHER" id="PTHR43788:SF6">
    <property type="entry name" value="DNA HELICASE B"/>
    <property type="match status" value="1"/>
</dbReference>
<evidence type="ECO:0000256" key="4">
    <source>
        <dbReference type="ARBA" id="ARBA00022801"/>
    </source>
</evidence>
<keyword evidence="6 11" id="KW-0269">Exonuclease</keyword>
<dbReference type="InterPro" id="IPR050534">
    <property type="entry name" value="Coronavir_polyprotein_1ab"/>
</dbReference>
<evidence type="ECO:0000313" key="15">
    <source>
        <dbReference type="Proteomes" id="UP000008932"/>
    </source>
</evidence>
<dbReference type="EMBL" id="CP002881">
    <property type="protein sequence ID" value="AEJ06706.1"/>
    <property type="molecule type" value="Genomic_DNA"/>
</dbReference>
<dbReference type="Pfam" id="PF13538">
    <property type="entry name" value="UvrD_C_2"/>
    <property type="match status" value="1"/>
</dbReference>
<keyword evidence="4 11" id="KW-0378">Hydrolase</keyword>
<evidence type="ECO:0000256" key="5">
    <source>
        <dbReference type="ARBA" id="ARBA00022806"/>
    </source>
</evidence>
<dbReference type="EC" id="5.6.2.3" evidence="11"/>
<accession>F8GZR2</accession>
<dbReference type="NCBIfam" id="TIGR01447">
    <property type="entry name" value="recD"/>
    <property type="match status" value="1"/>
</dbReference>
<keyword evidence="2 11" id="KW-0547">Nucleotide-binding</keyword>
<feature type="domain" description="UvrD-like helicase C-terminal" evidence="12">
    <location>
        <begin position="615"/>
        <end position="659"/>
    </location>
</feature>
<keyword evidence="10 11" id="KW-0413">Isomerase</keyword>
<dbReference type="HOGENOM" id="CLU_007524_1_2_6"/>
<dbReference type="GO" id="GO:0043139">
    <property type="term" value="F:5'-3' DNA helicase activity"/>
    <property type="evidence" value="ECO:0007669"/>
    <property type="project" value="UniProtKB-UniRule"/>
</dbReference>
<dbReference type="SUPFAM" id="SSF52540">
    <property type="entry name" value="P-loop containing nucleoside triphosphate hydrolases"/>
    <property type="match status" value="2"/>
</dbReference>
<evidence type="ECO:0000256" key="9">
    <source>
        <dbReference type="ARBA" id="ARBA00023204"/>
    </source>
</evidence>
<keyword evidence="1 11" id="KW-0540">Nuclease</keyword>
<dbReference type="GO" id="GO:0009338">
    <property type="term" value="C:exodeoxyribonuclease V complex"/>
    <property type="evidence" value="ECO:0007669"/>
    <property type="project" value="InterPro"/>
</dbReference>
<protein>
    <recommendedName>
        <fullName evidence="11">RecBCD enzyme subunit RecD</fullName>
        <ecNumber evidence="11">5.6.2.3</ecNumber>
    </recommendedName>
    <alternativeName>
        <fullName evidence="11">DNA 5'-3' helicase subunit RecD</fullName>
    </alternativeName>
    <alternativeName>
        <fullName evidence="11">Exonuclease V subunit RecD</fullName>
        <shortName evidence="11">ExoV subunit RecD</shortName>
    </alternativeName>
    <alternativeName>
        <fullName evidence="11">Helicase/nuclease RecBCD subunit RecD</fullName>
    </alternativeName>
</protein>
<comment type="similarity">
    <text evidence="11">Belongs to the RecD family.</text>
</comment>
<dbReference type="GO" id="GO:0005524">
    <property type="term" value="F:ATP binding"/>
    <property type="evidence" value="ECO:0007669"/>
    <property type="project" value="UniProtKB-UniRule"/>
</dbReference>
<evidence type="ECO:0000256" key="2">
    <source>
        <dbReference type="ARBA" id="ARBA00022741"/>
    </source>
</evidence>
<sequence length="709" mass="77075">MSQTLKQLSASQGDSEQVVVPIGAASHGELLQQLDTWVARGWLRALDRSLAKFILEQDPQAQASVLLAAAMTSHQLGRGHACLDLAATLAAPDFVLSLPPEGEQGNTLPSQWLQGLDAAKWRQALAASPMVEDRDASPNAPERPLVLVGQRLYLRRYWNYECSIAQALSARLGVAPGTPDNLASRLDELFPPPSEAERAQGSNWQKIACALAARGNFSIITGGPGTGKTTSVVRLLGLLQTPAVDSGKPLRIRLAAPTGKAAARLSESIGKEVRALPVSDAVRAEIPTDVSTLHRLLGSRPNSRNFIHQRDKPLELDVLVVDEASMIDLEMMACVLDALPHAARLILLGDKDQLASVEAGSVMGDLCREAEKGGYNVQTAQWLSTHSSEALLDPELQMAADAGDPLAQQTVMLRRSWRFDPQKGIGRLAKLINHKHADEARRVLEQPSEQLFNLLVRGEQDAALTDLAIDGNRNAPGYRHYLEQLRDLRPAPDTPWDSQLWADWAGKVLSAFDRFRLLCALRRGPWGVEGLNQRVATQLRRRGLLSSDHGWYEGRPVLVTRNDYSLNLMNGDIGIALCVLGPEGALALRVAFPRNDGSGGVRFVLPSRLVEVETVFAMTVHKSQGSEFNHTALVLPDALNPVLTKELLYTAITRAREWFSLAETQPGVFEGAVERNVQRTSGLALQLHEALAQRVGQAGSLTSVVGGIM</sequence>
<dbReference type="InterPro" id="IPR027785">
    <property type="entry name" value="UvrD-like_helicase_C"/>
</dbReference>
<keyword evidence="3 11" id="KW-0227">DNA damage</keyword>
<dbReference type="PANTHER" id="PTHR43788">
    <property type="entry name" value="DNA2/NAM7 HELICASE FAMILY MEMBER"/>
    <property type="match status" value="1"/>
</dbReference>
<evidence type="ECO:0000259" key="12">
    <source>
        <dbReference type="Pfam" id="PF13538"/>
    </source>
</evidence>
<organism evidence="14 15">
    <name type="scientific">Stutzerimonas stutzeri (strain ATCC 17588 / DSM 5190 / CCUG 11256 / JCM 5965 / LMG 11199 / NBRC 14165 / NCIMB 11358 / Stanier 221)</name>
    <name type="common">Pseudomonas stutzeri</name>
    <dbReference type="NCBI Taxonomy" id="96563"/>
    <lineage>
        <taxon>Bacteria</taxon>
        <taxon>Pseudomonadati</taxon>
        <taxon>Pseudomonadota</taxon>
        <taxon>Gammaproteobacteria</taxon>
        <taxon>Pseudomonadales</taxon>
        <taxon>Pseudomonadaceae</taxon>
        <taxon>Stutzerimonas</taxon>
    </lineage>
</organism>
<dbReference type="GO" id="GO:0017116">
    <property type="term" value="F:single-stranded DNA helicase activity"/>
    <property type="evidence" value="ECO:0007669"/>
    <property type="project" value="TreeGrafter"/>
</dbReference>
<dbReference type="KEGG" id="psz:PSTAB_3425"/>
<evidence type="ECO:0000313" key="14">
    <source>
        <dbReference type="EMBL" id="AEJ06706.1"/>
    </source>
</evidence>
<dbReference type="InterPro" id="IPR027417">
    <property type="entry name" value="P-loop_NTPase"/>
</dbReference>
<dbReference type="HAMAP" id="MF_01487">
    <property type="entry name" value="RecD"/>
    <property type="match status" value="1"/>
</dbReference>
<keyword evidence="8 11" id="KW-0238">DNA-binding</keyword>
<dbReference type="Gene3D" id="1.10.10.1020">
    <property type="entry name" value="RecBCD complex, subunit RecD, N-terminal domain"/>
    <property type="match status" value="1"/>
</dbReference>
<dbReference type="GO" id="GO:0008854">
    <property type="term" value="F:exodeoxyribonuclease V activity"/>
    <property type="evidence" value="ECO:0007669"/>
    <property type="project" value="InterPro"/>
</dbReference>
<comment type="function">
    <text evidence="11">A helicase/nuclease that prepares dsDNA breaks (DSB) for recombinational DNA repair. Binds to DSBs and unwinds DNA via a highly rapid and processive ATP-dependent bidirectional helicase activity. Unwinds dsDNA until it encounters a Chi (crossover hotspot instigator) sequence from the 3' direction. Cuts ssDNA a few nucleotides 3' to the Chi site. The properties and activities of the enzyme are changed at Chi. The Chi-altered holoenzyme produces a long 3'-ssDNA overhang and facilitates RecA-binding to the ssDNA for homologous DNA recombination and repair. Holoenzyme degrades any linearized DNA that is unable to undergo homologous recombination. In the holoenzyme this subunit has ssDNA-dependent ATPase and 5'-3' helicase activity. When added to pre-assembled RecBC greatly stimulates nuclease activity and augments holoenzyme processivity. Negatively regulates the RecA-loading ability of RecBCD.</text>
</comment>
<dbReference type="InterPro" id="IPR041851">
    <property type="entry name" value="RecD_N_sf"/>
</dbReference>
<dbReference type="Gene3D" id="3.40.50.300">
    <property type="entry name" value="P-loop containing nucleotide triphosphate hydrolases"/>
    <property type="match status" value="3"/>
</dbReference>
<comment type="miscellaneous">
    <text evidence="11">In the RecBCD complex, RecB has a slow 3'-5' helicase, an exonuclease activity and loads RecA onto ssDNA, RecD has a fast 5'-3' helicase activity, while RecC stimulates the ATPase and processivity of the RecB helicase and contributes to recognition of the Chi site.</text>
</comment>
<dbReference type="Proteomes" id="UP000008932">
    <property type="component" value="Chromosome"/>
</dbReference>
<evidence type="ECO:0000256" key="8">
    <source>
        <dbReference type="ARBA" id="ARBA00023125"/>
    </source>
</evidence>
<evidence type="ECO:0000256" key="3">
    <source>
        <dbReference type="ARBA" id="ARBA00022763"/>
    </source>
</evidence>
<evidence type="ECO:0000256" key="11">
    <source>
        <dbReference type="HAMAP-Rule" id="MF_01487"/>
    </source>
</evidence>
<dbReference type="GO" id="GO:0003677">
    <property type="term" value="F:DNA binding"/>
    <property type="evidence" value="ECO:0007669"/>
    <property type="project" value="UniProtKB-UniRule"/>
</dbReference>
<comment type="subunit">
    <text evidence="11">Heterotrimer of RecB, RecC and RecD. All subunits contribute to DNA-binding.</text>
</comment>
<dbReference type="GO" id="GO:0016887">
    <property type="term" value="F:ATP hydrolysis activity"/>
    <property type="evidence" value="ECO:0007669"/>
    <property type="project" value="RHEA"/>
</dbReference>
<reference evidence="14 15" key="1">
    <citation type="journal article" date="2011" name="J. Bacteriol.">
        <title>Complete Genome Sequence of the Type Strain Pseudomonas stutzeri CGMCC 1.1803.</title>
        <authorList>
            <person name="Chen M."/>
            <person name="Yan Y."/>
            <person name="Zhang W."/>
            <person name="Lu W."/>
            <person name="Wang J."/>
            <person name="Ping S."/>
            <person name="Lin M."/>
        </authorList>
    </citation>
    <scope>NUCLEOTIDE SEQUENCE [LARGE SCALE GENOMIC DNA]</scope>
    <source>
        <strain evidence="15">ATCC 17588 / DSM 5190 / CCUG 11256 / JCM 5965 / LMG 11199 / NCIMB 11358 / Stanier 221</strain>
    </source>
</reference>
<evidence type="ECO:0000256" key="1">
    <source>
        <dbReference type="ARBA" id="ARBA00022722"/>
    </source>
</evidence>
<comment type="catalytic activity">
    <reaction evidence="11">
        <text>ATP + H2O = ADP + phosphate + H(+)</text>
        <dbReference type="Rhea" id="RHEA:13065"/>
        <dbReference type="ChEBI" id="CHEBI:15377"/>
        <dbReference type="ChEBI" id="CHEBI:15378"/>
        <dbReference type="ChEBI" id="CHEBI:30616"/>
        <dbReference type="ChEBI" id="CHEBI:43474"/>
        <dbReference type="ChEBI" id="CHEBI:456216"/>
        <dbReference type="EC" id="5.6.2.3"/>
    </reaction>
</comment>
<dbReference type="CDD" id="cd18809">
    <property type="entry name" value="SF1_C_RecD"/>
    <property type="match status" value="1"/>
</dbReference>
<evidence type="ECO:0000256" key="10">
    <source>
        <dbReference type="ARBA" id="ARBA00023235"/>
    </source>
</evidence>
<evidence type="ECO:0000256" key="7">
    <source>
        <dbReference type="ARBA" id="ARBA00022840"/>
    </source>
</evidence>
<dbReference type="Pfam" id="PF13245">
    <property type="entry name" value="AAA_19"/>
    <property type="match status" value="1"/>
</dbReference>
<dbReference type="CDD" id="cd17933">
    <property type="entry name" value="DEXSc_RecD-like"/>
    <property type="match status" value="1"/>
</dbReference>
<evidence type="ECO:0000259" key="13">
    <source>
        <dbReference type="Pfam" id="PF21185"/>
    </source>
</evidence>
<dbReference type="Pfam" id="PF21185">
    <property type="entry name" value="RecD_N"/>
    <property type="match status" value="1"/>
</dbReference>
<dbReference type="InterPro" id="IPR049550">
    <property type="entry name" value="RecD_N"/>
</dbReference>
<gene>
    <name evidence="11 14" type="primary">recD</name>
    <name evidence="14" type="ordered locus">PSTAB_3425</name>
</gene>
<keyword evidence="9 11" id="KW-0234">DNA repair</keyword>
<dbReference type="AlphaFoldDB" id="F8GZR2"/>
<feature type="domain" description="RecBCD enzyme subunit RecD N-terminal" evidence="13">
    <location>
        <begin position="40"/>
        <end position="153"/>
    </location>
</feature>
<reference evidence="15" key="3">
    <citation type="submission" date="2011-06" db="EMBL/GenBank/DDBJ databases">
        <title>Complete genome sequence of Pseudomonas stutzeri strain CGMCC 1.1803.</title>
        <authorList>
            <person name="Yan Y."/>
            <person name="Chen M."/>
            <person name="Lu W."/>
            <person name="Zhang W."/>
            <person name="Ping S."/>
            <person name="Lin M."/>
        </authorList>
    </citation>
    <scope>NUCLEOTIDE SEQUENCE [LARGE SCALE GENOMIC DNA]</scope>
    <source>
        <strain evidence="15">ATCC 17588 / DSM 5190 / CCUG 11256 / JCM 5965 / LMG 11199 / NCIMB 11358 / Stanier 221</strain>
    </source>
</reference>
<dbReference type="GO" id="GO:0000724">
    <property type="term" value="P:double-strand break repair via homologous recombination"/>
    <property type="evidence" value="ECO:0007669"/>
    <property type="project" value="UniProtKB-UniRule"/>
</dbReference>
<keyword evidence="5 11" id="KW-0347">Helicase</keyword>
<proteinExistence type="inferred from homology"/>
<keyword evidence="7 11" id="KW-0067">ATP-binding</keyword>
<dbReference type="InterPro" id="IPR006344">
    <property type="entry name" value="RecD"/>
</dbReference>
<evidence type="ECO:0000256" key="6">
    <source>
        <dbReference type="ARBA" id="ARBA00022839"/>
    </source>
</evidence>
<feature type="binding site" evidence="11">
    <location>
        <begin position="222"/>
        <end position="229"/>
    </location>
    <ligand>
        <name>ATP</name>
        <dbReference type="ChEBI" id="CHEBI:30616"/>
    </ligand>
</feature>
<name>F8GZR2_STUS2</name>
<reference key="2">
    <citation type="submission" date="2011-06" db="EMBL/GenBank/DDBJ databases">
        <title>Complete Genome Sequence of Pseudomonas stutzeri Strain CGMCC 1.1803.</title>
        <authorList>
            <person name="Yan Y."/>
            <person name="Chen M."/>
            <person name="Lu W."/>
            <person name="Zhang W."/>
            <person name="Ping S."/>
            <person name="Lin M."/>
        </authorList>
    </citation>
    <scope>NUCLEOTIDE SEQUENCE</scope>
    <source>
        <strain>ATCC 17588</strain>
    </source>
</reference>